<accession>A0A0E9PWU8</accession>
<dbReference type="AlphaFoldDB" id="A0A0E9PWU8"/>
<organism evidence="1">
    <name type="scientific">Anguilla anguilla</name>
    <name type="common">European freshwater eel</name>
    <name type="synonym">Muraena anguilla</name>
    <dbReference type="NCBI Taxonomy" id="7936"/>
    <lineage>
        <taxon>Eukaryota</taxon>
        <taxon>Metazoa</taxon>
        <taxon>Chordata</taxon>
        <taxon>Craniata</taxon>
        <taxon>Vertebrata</taxon>
        <taxon>Euteleostomi</taxon>
        <taxon>Actinopterygii</taxon>
        <taxon>Neopterygii</taxon>
        <taxon>Teleostei</taxon>
        <taxon>Anguilliformes</taxon>
        <taxon>Anguillidae</taxon>
        <taxon>Anguilla</taxon>
    </lineage>
</organism>
<protein>
    <submittedName>
        <fullName evidence="1">Uncharacterized protein</fullName>
    </submittedName>
</protein>
<proteinExistence type="predicted"/>
<reference evidence="1" key="2">
    <citation type="journal article" date="2015" name="Fish Shellfish Immunol.">
        <title>Early steps in the European eel (Anguilla anguilla)-Vibrio vulnificus interaction in the gills: Role of the RtxA13 toxin.</title>
        <authorList>
            <person name="Callol A."/>
            <person name="Pajuelo D."/>
            <person name="Ebbesson L."/>
            <person name="Teles M."/>
            <person name="MacKenzie S."/>
            <person name="Amaro C."/>
        </authorList>
    </citation>
    <scope>NUCLEOTIDE SEQUENCE</scope>
</reference>
<sequence length="18" mass="2013">MLPARSLRKNAGSEKQQV</sequence>
<dbReference type="EMBL" id="GBXM01099476">
    <property type="protein sequence ID" value="JAH09101.1"/>
    <property type="molecule type" value="Transcribed_RNA"/>
</dbReference>
<reference evidence="1" key="1">
    <citation type="submission" date="2014-11" db="EMBL/GenBank/DDBJ databases">
        <authorList>
            <person name="Amaro Gonzalez C."/>
        </authorList>
    </citation>
    <scope>NUCLEOTIDE SEQUENCE</scope>
</reference>
<name>A0A0E9PWU8_ANGAN</name>
<evidence type="ECO:0000313" key="1">
    <source>
        <dbReference type="EMBL" id="JAH09101.1"/>
    </source>
</evidence>